<dbReference type="InterPro" id="IPR006680">
    <property type="entry name" value="Amidohydro-rel"/>
</dbReference>
<evidence type="ECO:0000256" key="1">
    <source>
        <dbReference type="ARBA" id="ARBA00038310"/>
    </source>
</evidence>
<dbReference type="Pfam" id="PF04909">
    <property type="entry name" value="Amidohydro_2"/>
    <property type="match status" value="1"/>
</dbReference>
<dbReference type="PANTHER" id="PTHR43569">
    <property type="entry name" value="AMIDOHYDROLASE"/>
    <property type="match status" value="1"/>
</dbReference>
<dbReference type="EMBL" id="RAPF01000005">
    <property type="protein sequence ID" value="RKF20509.1"/>
    <property type="molecule type" value="Genomic_DNA"/>
</dbReference>
<proteinExistence type="inferred from homology"/>
<dbReference type="SUPFAM" id="SSF51556">
    <property type="entry name" value="Metallo-dependent hydrolases"/>
    <property type="match status" value="1"/>
</dbReference>
<comment type="similarity">
    <text evidence="1">Belongs to the metallo-dependent hydrolases superfamily.</text>
</comment>
<name>A0A420EIG5_9SPHN</name>
<evidence type="ECO:0000313" key="3">
    <source>
        <dbReference type="EMBL" id="RKF20509.1"/>
    </source>
</evidence>
<accession>A0A420EIG5</accession>
<sequence length="316" mass="35532">MKGESVDLAARPEGEVMEKIIDCHFHLWDLKVNYYPWLTDRISENVTRINGDYRSIRKNYLIEDFRKDMAGVDVVAAVHLQADADPADSVSESAWLQSVADSEGNGMPQGFVARGDLRASDAAETIEQHCAFPNLRGLRAEMHPGLGAPADYNPLKDETWLRNLALLEKHKLVLEVRAASPEQTDDVISLIRAHPNINFVFPHLALSIWRDEEAIAAWKQTIRIYGELPNVYLKLSGYGLFGKEWTIDEVRPYVLDCIDAIGPDRLVCGSNYPVDGLAASYARIWETHSTLLDEAGCNAAERAKIFHDNGKRLYRL</sequence>
<dbReference type="Gene3D" id="3.20.20.140">
    <property type="entry name" value="Metal-dependent hydrolases"/>
    <property type="match status" value="1"/>
</dbReference>
<reference evidence="3 4" key="1">
    <citation type="submission" date="2018-09" db="EMBL/GenBank/DDBJ databases">
        <title>Altererythrobacter spongiae sp. nov., isolated from a marine sponge.</title>
        <authorList>
            <person name="Zhuang L."/>
            <person name="Luo L."/>
        </authorList>
    </citation>
    <scope>NUCLEOTIDE SEQUENCE [LARGE SCALE GENOMIC DNA]</scope>
    <source>
        <strain evidence="3 4">HN-Y73</strain>
    </source>
</reference>
<dbReference type="InterPro" id="IPR052350">
    <property type="entry name" value="Metallo-dep_Lactonases"/>
</dbReference>
<evidence type="ECO:0000313" key="4">
    <source>
        <dbReference type="Proteomes" id="UP000284395"/>
    </source>
</evidence>
<feature type="domain" description="Amidohydrolase-related" evidence="2">
    <location>
        <begin position="21"/>
        <end position="316"/>
    </location>
</feature>
<dbReference type="InterPro" id="IPR032466">
    <property type="entry name" value="Metal_Hydrolase"/>
</dbReference>
<dbReference type="AlphaFoldDB" id="A0A420EIG5"/>
<evidence type="ECO:0000259" key="2">
    <source>
        <dbReference type="Pfam" id="PF04909"/>
    </source>
</evidence>
<dbReference type="Proteomes" id="UP000284395">
    <property type="component" value="Unassembled WGS sequence"/>
</dbReference>
<gene>
    <name evidence="3" type="ORF">D6851_10170</name>
</gene>
<dbReference type="PANTHER" id="PTHR43569:SF1">
    <property type="entry name" value="BLL3371 PROTEIN"/>
    <property type="match status" value="1"/>
</dbReference>
<keyword evidence="4" id="KW-1185">Reference proteome</keyword>
<comment type="caution">
    <text evidence="3">The sequence shown here is derived from an EMBL/GenBank/DDBJ whole genome shotgun (WGS) entry which is preliminary data.</text>
</comment>
<protein>
    <recommendedName>
        <fullName evidence="2">Amidohydrolase-related domain-containing protein</fullName>
    </recommendedName>
</protein>
<dbReference type="GO" id="GO:0016787">
    <property type="term" value="F:hydrolase activity"/>
    <property type="evidence" value="ECO:0007669"/>
    <property type="project" value="InterPro"/>
</dbReference>
<organism evidence="3 4">
    <name type="scientific">Altericroceibacterium spongiae</name>
    <dbReference type="NCBI Taxonomy" id="2320269"/>
    <lineage>
        <taxon>Bacteria</taxon>
        <taxon>Pseudomonadati</taxon>
        <taxon>Pseudomonadota</taxon>
        <taxon>Alphaproteobacteria</taxon>
        <taxon>Sphingomonadales</taxon>
        <taxon>Erythrobacteraceae</taxon>
        <taxon>Altericroceibacterium</taxon>
    </lineage>
</organism>